<feature type="region of interest" description="Disordered" evidence="1">
    <location>
        <begin position="61"/>
        <end position="87"/>
    </location>
</feature>
<organism evidence="2 3">
    <name type="scientific">Candidatus Borkfalkia faecipullorum</name>
    <dbReference type="NCBI Taxonomy" id="2838510"/>
    <lineage>
        <taxon>Bacteria</taxon>
        <taxon>Bacillati</taxon>
        <taxon>Bacillota</taxon>
        <taxon>Clostridia</taxon>
        <taxon>Christensenellales</taxon>
        <taxon>Christensenellaceae</taxon>
        <taxon>Candidatus Borkfalkia</taxon>
    </lineage>
</organism>
<evidence type="ECO:0000313" key="2">
    <source>
        <dbReference type="EMBL" id="HIX07626.1"/>
    </source>
</evidence>
<proteinExistence type="predicted"/>
<sequence length="87" mass="10328">MRLFTAILQIFKRGRTRRPARLSAVLFFCKLREKAKITLFDFFSLRRMDGERKEDEFGAFFNRRSPKNAPKKEKTAPRTNARTLFSP</sequence>
<name>A0A9D1V7N0_9FIRM</name>
<accession>A0A9D1V7N0</accession>
<dbReference type="EMBL" id="DXFX01000053">
    <property type="protein sequence ID" value="HIX07626.1"/>
    <property type="molecule type" value="Genomic_DNA"/>
</dbReference>
<evidence type="ECO:0000256" key="1">
    <source>
        <dbReference type="SAM" id="MobiDB-lite"/>
    </source>
</evidence>
<feature type="compositionally biased region" description="Polar residues" evidence="1">
    <location>
        <begin position="77"/>
        <end position="87"/>
    </location>
</feature>
<evidence type="ECO:0000313" key="3">
    <source>
        <dbReference type="Proteomes" id="UP000824204"/>
    </source>
</evidence>
<comment type="caution">
    <text evidence="2">The sequence shown here is derived from an EMBL/GenBank/DDBJ whole genome shotgun (WGS) entry which is preliminary data.</text>
</comment>
<protein>
    <submittedName>
        <fullName evidence="2">Uncharacterized protein</fullName>
    </submittedName>
</protein>
<reference evidence="2" key="2">
    <citation type="submission" date="2021-04" db="EMBL/GenBank/DDBJ databases">
        <authorList>
            <person name="Gilroy R."/>
        </authorList>
    </citation>
    <scope>NUCLEOTIDE SEQUENCE</scope>
    <source>
        <strain evidence="2">811</strain>
    </source>
</reference>
<gene>
    <name evidence="2" type="ORF">H9741_04080</name>
</gene>
<reference evidence="2" key="1">
    <citation type="journal article" date="2021" name="PeerJ">
        <title>Extensive microbial diversity within the chicken gut microbiome revealed by metagenomics and culture.</title>
        <authorList>
            <person name="Gilroy R."/>
            <person name="Ravi A."/>
            <person name="Getino M."/>
            <person name="Pursley I."/>
            <person name="Horton D.L."/>
            <person name="Alikhan N.F."/>
            <person name="Baker D."/>
            <person name="Gharbi K."/>
            <person name="Hall N."/>
            <person name="Watson M."/>
            <person name="Adriaenssens E.M."/>
            <person name="Foster-Nyarko E."/>
            <person name="Jarju S."/>
            <person name="Secka A."/>
            <person name="Antonio M."/>
            <person name="Oren A."/>
            <person name="Chaudhuri R.R."/>
            <person name="La Ragione R."/>
            <person name="Hildebrand F."/>
            <person name="Pallen M.J."/>
        </authorList>
    </citation>
    <scope>NUCLEOTIDE SEQUENCE</scope>
    <source>
        <strain evidence="2">811</strain>
    </source>
</reference>
<dbReference type="AlphaFoldDB" id="A0A9D1V7N0"/>
<dbReference type="Proteomes" id="UP000824204">
    <property type="component" value="Unassembled WGS sequence"/>
</dbReference>